<dbReference type="AlphaFoldDB" id="I2H6U8"/>
<dbReference type="EMBL" id="HE806322">
    <property type="protein sequence ID" value="CCH62100.1"/>
    <property type="molecule type" value="Genomic_DNA"/>
</dbReference>
<dbReference type="InterPro" id="IPR039600">
    <property type="entry name" value="TANGO6/Rtp1"/>
</dbReference>
<reference evidence="4 5" key="1">
    <citation type="journal article" date="2011" name="Proc. Natl. Acad. Sci. U.S.A.">
        <title>Evolutionary erosion of yeast sex chromosomes by mating-type switching accidents.</title>
        <authorList>
            <person name="Gordon J.L."/>
            <person name="Armisen D."/>
            <person name="Proux-Wera E."/>
            <person name="Oheigeartaigh S.S."/>
            <person name="Byrne K.P."/>
            <person name="Wolfe K.H."/>
        </authorList>
    </citation>
    <scope>NUCLEOTIDE SEQUENCE [LARGE SCALE GENOMIC DNA]</scope>
    <source>
        <strain evidence="5">ATCC 34711 / CBS 6284 / DSM 70876 / NBRC 10599 / NRRL Y-10934 / UCD 77-7</strain>
    </source>
</reference>
<proteinExistence type="inferred from homology"/>
<name>I2H6U8_HENB6</name>
<dbReference type="Proteomes" id="UP000002866">
    <property type="component" value="Chromosome 7"/>
</dbReference>
<feature type="compositionally biased region" description="Basic and acidic residues" evidence="2">
    <location>
        <begin position="622"/>
        <end position="633"/>
    </location>
</feature>
<dbReference type="FunCoup" id="I2H6U8">
    <property type="interactions" value="101"/>
</dbReference>
<dbReference type="Pfam" id="PF10363">
    <property type="entry name" value="RTP1_C1"/>
    <property type="match status" value="1"/>
</dbReference>
<evidence type="ECO:0000256" key="1">
    <source>
        <dbReference type="ARBA" id="ARBA00005724"/>
    </source>
</evidence>
<dbReference type="OMA" id="KRAYGAP"/>
<accession>I2H6U8</accession>
<dbReference type="OrthoDB" id="39591at2759"/>
<dbReference type="RefSeq" id="XP_004181619.1">
    <property type="nucleotide sequence ID" value="XM_004181571.1"/>
</dbReference>
<dbReference type="SUPFAM" id="SSF48371">
    <property type="entry name" value="ARM repeat"/>
    <property type="match status" value="1"/>
</dbReference>
<dbReference type="GeneID" id="14497232"/>
<dbReference type="InParanoid" id="I2H6U8"/>
<dbReference type="PANTHER" id="PTHR20959:SF1">
    <property type="entry name" value="TRANSPORT AND GOLGI ORGANIZATION PROTEIN 6 HOMOLOG"/>
    <property type="match status" value="1"/>
</dbReference>
<evidence type="ECO:0000259" key="3">
    <source>
        <dbReference type="Pfam" id="PF10363"/>
    </source>
</evidence>
<dbReference type="eggNOG" id="KOG4653">
    <property type="taxonomic scope" value="Eukaryota"/>
</dbReference>
<evidence type="ECO:0000256" key="2">
    <source>
        <dbReference type="SAM" id="MobiDB-lite"/>
    </source>
</evidence>
<dbReference type="GO" id="GO:0005737">
    <property type="term" value="C:cytoplasm"/>
    <property type="evidence" value="ECO:0007669"/>
    <property type="project" value="EnsemblFungi"/>
</dbReference>
<dbReference type="InterPro" id="IPR016024">
    <property type="entry name" value="ARM-type_fold"/>
</dbReference>
<dbReference type="GO" id="GO:0006606">
    <property type="term" value="P:protein import into nucleus"/>
    <property type="evidence" value="ECO:0007669"/>
    <property type="project" value="EnsemblFungi"/>
</dbReference>
<keyword evidence="5" id="KW-1185">Reference proteome</keyword>
<dbReference type="HOGENOM" id="CLU_006300_1_0_1"/>
<comment type="similarity">
    <text evidence="1">Belongs to the Tango6 family.</text>
</comment>
<feature type="region of interest" description="Disordered" evidence="2">
    <location>
        <begin position="603"/>
        <end position="636"/>
    </location>
</feature>
<dbReference type="PANTHER" id="PTHR20959">
    <property type="entry name" value="TRANSPORT AND GOLGI ORGANIZATION PROTEIN 6 FAMILY MEMBER"/>
    <property type="match status" value="1"/>
</dbReference>
<organism evidence="4 5">
    <name type="scientific">Henningerozyma blattae (strain ATCC 34711 / CBS 6284 / DSM 70876 / NBRC 10599 / NRRL Y-10934 / UCD 77-7)</name>
    <name type="common">Yeast</name>
    <name type="synonym">Tetrapisispora blattae</name>
    <dbReference type="NCBI Taxonomy" id="1071380"/>
    <lineage>
        <taxon>Eukaryota</taxon>
        <taxon>Fungi</taxon>
        <taxon>Dikarya</taxon>
        <taxon>Ascomycota</taxon>
        <taxon>Saccharomycotina</taxon>
        <taxon>Saccharomycetes</taxon>
        <taxon>Saccharomycetales</taxon>
        <taxon>Saccharomycetaceae</taxon>
        <taxon>Henningerozyma</taxon>
    </lineage>
</organism>
<dbReference type="InterPro" id="IPR019451">
    <property type="entry name" value="Rtp1_C1"/>
</dbReference>
<evidence type="ECO:0000313" key="4">
    <source>
        <dbReference type="EMBL" id="CCH62100.1"/>
    </source>
</evidence>
<evidence type="ECO:0000313" key="5">
    <source>
        <dbReference type="Proteomes" id="UP000002866"/>
    </source>
</evidence>
<dbReference type="GO" id="GO:0009306">
    <property type="term" value="P:protein secretion"/>
    <property type="evidence" value="ECO:0007669"/>
    <property type="project" value="TreeGrafter"/>
</dbReference>
<feature type="domain" description="RNA polymerase II assembly factor Rtp1 C-terminal" evidence="3">
    <location>
        <begin position="722"/>
        <end position="829"/>
    </location>
</feature>
<protein>
    <recommendedName>
        <fullName evidence="3">RNA polymerase II assembly factor Rtp1 C-terminal domain-containing protein</fullName>
    </recommendedName>
</protein>
<feature type="compositionally biased region" description="Acidic residues" evidence="2">
    <location>
        <begin position="610"/>
        <end position="621"/>
    </location>
</feature>
<dbReference type="KEGG" id="tbl:TBLA_0G01560"/>
<sequence length="973" mass="111632">MTEKKVSVANLLAKQPQVVNNTPLDNFFKTFDNEFISTINNYSLTNNIKSTSLYSCAKCSDNNEFVKKLLSYFNELYKIIKETKTKNDLLPVSLNDLKYIDDLISLIVTHGIDANIDKPHQIPLIDKNMSSLKNGNESLDRFIVPNCHSKNNTTLIYVLKKLFEFFTTDTEDDYLKSSLLKGPLYTNTLVGMVSLFLTSNDSQMNIRIDILESVQDTYALFEIYNFLLRTIPNKLMKDFILEKLSTLPLRRSNGIISLVEFVVGIREDEQINIEKLTRVNQILMSKPRNFSNIKYLSELFKQIIHGLSLLDRPVLISCLNNLLVEFYNRNSKIVEDFLFKPINNLHFNISEKSISSIELNNHINVLLSLSKNSSTEFITSFINSYNKAQFFLNLWIYCSYLNKNQNLLFTSTSNNSVKGSDYFEVILSLIQSFLLISNSYEIIENISLNLVKLEHSTWKYSIDLESKMAKIIIKDNVKVMEELKLAKQNEDNSIIMTEFLNDIDLSIELFIRLLKLVDNEEISKQIFFTVIRRWVKNTTEQSNEHNGMNMNLTDNNSAIVLMDLKLLERLNMEYKDTVANNVTDMLQLIEKLLSINDHGSSIENKTQNLDVEDSDDENSDDENPKNEDLERISPESNKNLNASVPILLELLSTILITSSNSELFIHKNKLQRIKDKLIQMNYSAAKEQADKITALLDQDGNTDVVNISLTKISQEKKDQEILNQAMINLNDVLIPIKAHGLLKLRELVERQSMVVSILRVIQLHVQALRNQDPYVYLNAIKGLSSLCGLYPDATISKMVEIYEKQILPVDDILKIGEVLVSYIRKENELFTGKYADLIISSCLRKVRRREARNEKHYDNRIRMSAMSIMGVALQMNALGVQNHISHMLDCAFGILQLETSKEPRSNSFMMRRSAIHLIHDLIYSTGISLFPPQYPVAKTITLLEYTTSTDTDALVIEQAKQLLSILQEHVLTI</sequence>
<gene>
    <name evidence="4" type="primary">TBLA0G01560</name>
    <name evidence="4" type="ORF">TBLA_0G01560</name>
</gene>